<reference evidence="1" key="1">
    <citation type="submission" date="2020-07" db="EMBL/GenBank/DDBJ databases">
        <title>Highly diverse flavobacterial phages as mortality factor during North Sea spring blooms.</title>
        <authorList>
            <person name="Bartlau N."/>
            <person name="Wichels A."/>
            <person name="Krohne G."/>
            <person name="Adriaenssens E.M."/>
            <person name="Heins A."/>
            <person name="Fuchs B.M."/>
            <person name="Amann R."/>
            <person name="Moraru C."/>
        </authorList>
    </citation>
    <scope>NUCLEOTIDE SEQUENCE</scope>
</reference>
<proteinExistence type="predicted"/>
<evidence type="ECO:0000313" key="1">
    <source>
        <dbReference type="EMBL" id="QQV90892.1"/>
    </source>
</evidence>
<keyword evidence="2" id="KW-1185">Reference proteome</keyword>
<gene>
    <name evidence="1" type="ORF">Freya1_21</name>
</gene>
<accession>A0A8E4ZD60</accession>
<sequence length="90" mass="10406">MKKTYKGIEFAEGYNRPFADFKQTFENVKVFRDMKPKIRAKELKVAHKLAAPEQYKTKSIKNIEVKNAEIIEPDGNLTKSTIKSKKTNSK</sequence>
<dbReference type="EMBL" id="MT732463">
    <property type="protein sequence ID" value="QQV90892.1"/>
    <property type="molecule type" value="Genomic_DNA"/>
</dbReference>
<name>A0A8E4ZD60_9CAUD</name>
<dbReference type="Proteomes" id="UP000693667">
    <property type="component" value="Segment"/>
</dbReference>
<evidence type="ECO:0000313" key="2">
    <source>
        <dbReference type="Proteomes" id="UP000693667"/>
    </source>
</evidence>
<protein>
    <submittedName>
        <fullName evidence="1">Uncharacterized protein</fullName>
    </submittedName>
</protein>
<organism evidence="1 2">
    <name type="scientific">Polaribacter phage Freya_1</name>
    <dbReference type="NCBI Taxonomy" id="2745662"/>
    <lineage>
        <taxon>Viruses</taxon>
        <taxon>Duplodnaviria</taxon>
        <taxon>Heunggongvirae</taxon>
        <taxon>Uroviricota</taxon>
        <taxon>Caudoviricetes</taxon>
        <taxon>Forsetiviridae</taxon>
        <taxon>Freyavirus</taxon>
        <taxon>Freyavirus freya</taxon>
    </lineage>
</organism>